<dbReference type="OrthoDB" id="10679863at2759"/>
<feature type="compositionally biased region" description="Polar residues" evidence="4">
    <location>
        <begin position="8"/>
        <end position="31"/>
    </location>
</feature>
<name>A0A0L0V5I8_9BASI</name>
<feature type="region of interest" description="Disordered" evidence="4">
    <location>
        <begin position="247"/>
        <end position="272"/>
    </location>
</feature>
<feature type="compositionally biased region" description="Basic residues" evidence="4">
    <location>
        <begin position="416"/>
        <end position="425"/>
    </location>
</feature>
<feature type="coiled-coil region" evidence="3">
    <location>
        <begin position="1149"/>
        <end position="1176"/>
    </location>
</feature>
<proteinExistence type="predicted"/>
<dbReference type="InterPro" id="IPR036875">
    <property type="entry name" value="Znf_CCHC_sf"/>
</dbReference>
<dbReference type="Gene3D" id="4.10.60.10">
    <property type="entry name" value="Zinc finger, CCHC-type"/>
    <property type="match status" value="1"/>
</dbReference>
<feature type="compositionally biased region" description="Basic and acidic residues" evidence="4">
    <location>
        <begin position="942"/>
        <end position="952"/>
    </location>
</feature>
<dbReference type="InterPro" id="IPR001878">
    <property type="entry name" value="Znf_CCHC"/>
</dbReference>
<dbReference type="SUPFAM" id="SSF57756">
    <property type="entry name" value="Retrovirus zinc finger-like domains"/>
    <property type="match status" value="1"/>
</dbReference>
<feature type="region of interest" description="Disordered" evidence="4">
    <location>
        <begin position="1441"/>
        <end position="1555"/>
    </location>
</feature>
<accession>A0A0L0V5I8</accession>
<organism evidence="6 7">
    <name type="scientific">Puccinia striiformis f. sp. tritici PST-78</name>
    <dbReference type="NCBI Taxonomy" id="1165861"/>
    <lineage>
        <taxon>Eukaryota</taxon>
        <taxon>Fungi</taxon>
        <taxon>Dikarya</taxon>
        <taxon>Basidiomycota</taxon>
        <taxon>Pucciniomycotina</taxon>
        <taxon>Pucciniomycetes</taxon>
        <taxon>Pucciniales</taxon>
        <taxon>Pucciniaceae</taxon>
        <taxon>Puccinia</taxon>
    </lineage>
</organism>
<dbReference type="GO" id="GO:0003676">
    <property type="term" value="F:nucleic acid binding"/>
    <property type="evidence" value="ECO:0007669"/>
    <property type="project" value="InterPro"/>
</dbReference>
<gene>
    <name evidence="6" type="ORF">PSTG_12111</name>
</gene>
<keyword evidence="2" id="KW-0863">Zinc-finger</keyword>
<feature type="compositionally biased region" description="Acidic residues" evidence="4">
    <location>
        <begin position="1519"/>
        <end position="1534"/>
    </location>
</feature>
<sequence>MWGCRASPGQNSFSMKSQQVIKDSPPSSELSDVSLATIKVAEKAKIKKAKEGNHVTANEWTPIATTSASKKKKKAAEKKKTVETFLANSDDGMSKLASPILPDKGLFSALRESLPSLDPAQMNGREPNTGVTPMEVNSRATFLALRSGMSTPVPLPVDRLTVPPTDLLLTESREATTGPETTHPSNQAPAVDNKQLEMYINMFHSQWFMYDEAKKVDDRVVMKAALNQAISSQELILFPEKRASNSLTTSATQASTSTPSHQTGRSSPQEDVAMTYRDPTPMQATAQPASLISSAHQSTHNSAYAPVQSQGQNHAQQAVQYAMNASNYVNQNVPQTVASKLVPNYAPNFVQNATNAPAQNLVPNTTNAPVPNFVPNYTTQFQQNHNPSSFEHPRPPQHQQGLPATSHQAGPTSNRRPNHRARRDRFHYNRNEPAAPQPHPPPQQRATPYPVQHQPGGNLGGSRRRRRNHQPEDNTAQVLEESPKSTSSPVDPYMNLSFNPALEQLSDASQKEFLLSNINNRLVHDNPFLIEDKLQKLFSIFLSDLSGTIDAFPSTLLESCVEKLSSTINSSILELIKSEITPMLINSISNHLRGSGGEKNSSLDICQTEPLKDLINEKIDCLQDIININDGKQKTDMDIMRREMSEMEHRLFNNFSSITNQINDLNNNENNRFEQVKRRLGDANSQIENLNSEVHLLTGKVHSMDRELPPHLKYNNPIMNSPQQLSNPVECSQSSQTARIEDKQQVVIQTQPTSNAQGTEAAVEVFEEFPLINHHKVDLDMRRELWKERAANRSFEASTKLCSKLRAERDERSSSEPRAKHDERPSAELRAELYDTVSAKPQPVFVRAPQTPSTPAGLTRYFTPSGPHLQQTSEPSCSKGQVSLQPQRTSSTPASSSSAAARYPLPCSTPARWKLGGIQEEKEESPTGRQHGPSLGGGQRLLESRKDLRENAKSPGKSECSKQESPKSTSSPVDPYMNLSFNPALEQLSDASQKEFLLSNINNRLVHDNPFLIEDKLQKLFSIFLSDLSGTIDAFPSTLLESCVEKLSSTINSSILELIKSEITPMLINSISNHLRGSGGEKNSSLDICQTEPLKDLINEKIDCLQDIININDGKQKTDMDIMRREMSEMEHRLFNNFSSITNQINDLNNNENNRFEQVKRRLGDANSQIENLNSEVHLLTGKVHSMDRELPPHLKYNNPIMNSPQQLSNPVECSQSSQTARIEDKQQVVIQTQPTSNAQGTEAAVEVFEEFPLINHHKVDLDMRRELWKGIPRTNEWEKFSGEYPYNHELWLKNTDVLVEDYLLLDHMVLSRMTTILTDSAKSWYLGLRDKNKDKSWAWWKNQFRIQWGTENWKSKMQHEFETDHYSYDNKKIHKWFSNQRERLRSCQPELSEYLVCEKVMRQCPGNLEHAIKSRCKKESTQMSYEEMVVIAHDILERAMKPNRHNPPSNNQANMRSSWKNNNSSNRADYNKSDAEKKQADSSKPAKPKTNPCHFCGQDGHFSRECPKKRNRINNVGMEEEDGDQPEKDDEESSGQQSENDEPSKQDDTFETLP</sequence>
<reference evidence="7" key="1">
    <citation type="submission" date="2014-03" db="EMBL/GenBank/DDBJ databases">
        <title>The Genome Sequence of Puccinia striiformis f. sp. tritici PST-78.</title>
        <authorList>
            <consortium name="The Broad Institute Genome Sequencing Platform"/>
            <person name="Cuomo C."/>
            <person name="Hulbert S."/>
            <person name="Chen X."/>
            <person name="Walker B."/>
            <person name="Young S.K."/>
            <person name="Zeng Q."/>
            <person name="Gargeya S."/>
            <person name="Fitzgerald M."/>
            <person name="Haas B."/>
            <person name="Abouelleil A."/>
            <person name="Alvarado L."/>
            <person name="Arachchi H.M."/>
            <person name="Berlin A.M."/>
            <person name="Chapman S.B."/>
            <person name="Goldberg J."/>
            <person name="Griggs A."/>
            <person name="Gujja S."/>
            <person name="Hansen M."/>
            <person name="Howarth C."/>
            <person name="Imamovic A."/>
            <person name="Larimer J."/>
            <person name="McCowan C."/>
            <person name="Montmayeur A."/>
            <person name="Murphy C."/>
            <person name="Neiman D."/>
            <person name="Pearson M."/>
            <person name="Priest M."/>
            <person name="Roberts A."/>
            <person name="Saif S."/>
            <person name="Shea T."/>
            <person name="Sisk P."/>
            <person name="Sykes S."/>
            <person name="Wortman J."/>
            <person name="Nusbaum C."/>
            <person name="Birren B."/>
        </authorList>
    </citation>
    <scope>NUCLEOTIDE SEQUENCE [LARGE SCALE GENOMIC DNA]</scope>
    <source>
        <strain evidence="7">race PST-78</strain>
    </source>
</reference>
<keyword evidence="1" id="KW-0507">mRNA processing</keyword>
<dbReference type="GO" id="GO:0006397">
    <property type="term" value="P:mRNA processing"/>
    <property type="evidence" value="ECO:0007669"/>
    <property type="project" value="UniProtKB-KW"/>
</dbReference>
<feature type="region of interest" description="Disordered" evidence="4">
    <location>
        <begin position="805"/>
        <end position="828"/>
    </location>
</feature>
<dbReference type="SMART" id="SM00343">
    <property type="entry name" value="ZnF_C2HC"/>
    <property type="match status" value="1"/>
</dbReference>
<feature type="compositionally biased region" description="Polar residues" evidence="4">
    <location>
        <begin position="357"/>
        <end position="389"/>
    </location>
</feature>
<feature type="coiled-coil region" evidence="3">
    <location>
        <begin position="666"/>
        <end position="693"/>
    </location>
</feature>
<feature type="region of interest" description="Disordered" evidence="4">
    <location>
        <begin position="841"/>
        <end position="976"/>
    </location>
</feature>
<evidence type="ECO:0000256" key="2">
    <source>
        <dbReference type="PROSITE-ProRule" id="PRU00047"/>
    </source>
</evidence>
<dbReference type="Proteomes" id="UP000054564">
    <property type="component" value="Unassembled WGS sequence"/>
</dbReference>
<evidence type="ECO:0000313" key="6">
    <source>
        <dbReference type="EMBL" id="KNE94560.1"/>
    </source>
</evidence>
<dbReference type="Gene3D" id="3.90.20.10">
    <property type="match status" value="2"/>
</dbReference>
<keyword evidence="2" id="KW-0479">Metal-binding</keyword>
<evidence type="ECO:0000259" key="5">
    <source>
        <dbReference type="PROSITE" id="PS50158"/>
    </source>
</evidence>
<keyword evidence="2" id="KW-0862">Zinc</keyword>
<dbReference type="GO" id="GO:0008270">
    <property type="term" value="F:zinc ion binding"/>
    <property type="evidence" value="ECO:0007669"/>
    <property type="project" value="UniProtKB-KW"/>
</dbReference>
<feature type="compositionally biased region" description="Low complexity" evidence="4">
    <location>
        <begin position="885"/>
        <end position="902"/>
    </location>
</feature>
<protein>
    <recommendedName>
        <fullName evidence="5">CCHC-type domain-containing protein</fullName>
    </recommendedName>
</protein>
<feature type="compositionally biased region" description="Low complexity" evidence="4">
    <location>
        <begin position="1458"/>
        <end position="1467"/>
    </location>
</feature>
<evidence type="ECO:0000256" key="1">
    <source>
        <dbReference type="ARBA" id="ARBA00022664"/>
    </source>
</evidence>
<feature type="compositionally biased region" description="Low complexity" evidence="4">
    <location>
        <begin position="247"/>
        <end position="263"/>
    </location>
</feature>
<feature type="region of interest" description="Disordered" evidence="4">
    <location>
        <begin position="357"/>
        <end position="492"/>
    </location>
</feature>
<evidence type="ECO:0000256" key="4">
    <source>
        <dbReference type="SAM" id="MobiDB-lite"/>
    </source>
</evidence>
<evidence type="ECO:0000313" key="7">
    <source>
        <dbReference type="Proteomes" id="UP000054564"/>
    </source>
</evidence>
<feature type="compositionally biased region" description="Polar residues" evidence="4">
    <location>
        <begin position="868"/>
        <end position="884"/>
    </location>
</feature>
<feature type="compositionally biased region" description="Polar residues" evidence="4">
    <location>
        <begin position="397"/>
        <end position="414"/>
    </location>
</feature>
<feature type="compositionally biased region" description="Basic and acidic residues" evidence="4">
    <location>
        <begin position="1470"/>
        <end position="1482"/>
    </location>
</feature>
<evidence type="ECO:0000256" key="3">
    <source>
        <dbReference type="SAM" id="Coils"/>
    </source>
</evidence>
<comment type="caution">
    <text evidence="6">The sequence shown here is derived from an EMBL/GenBank/DDBJ whole genome shotgun (WGS) entry which is preliminary data.</text>
</comment>
<keyword evidence="7" id="KW-1185">Reference proteome</keyword>
<dbReference type="EMBL" id="AJIL01000114">
    <property type="protein sequence ID" value="KNE94560.1"/>
    <property type="molecule type" value="Genomic_DNA"/>
</dbReference>
<feature type="region of interest" description="Disordered" evidence="4">
    <location>
        <begin position="1"/>
        <end position="31"/>
    </location>
</feature>
<dbReference type="Pfam" id="PF00098">
    <property type="entry name" value="zf-CCHC"/>
    <property type="match status" value="1"/>
</dbReference>
<keyword evidence="3" id="KW-0175">Coiled coil</keyword>
<feature type="domain" description="CCHC-type" evidence="5">
    <location>
        <begin position="1494"/>
        <end position="1509"/>
    </location>
</feature>
<feature type="compositionally biased region" description="Polar residues" evidence="4">
    <location>
        <begin position="1447"/>
        <end position="1457"/>
    </location>
</feature>
<dbReference type="PROSITE" id="PS50158">
    <property type="entry name" value="ZF_CCHC"/>
    <property type="match status" value="1"/>
</dbReference>